<gene>
    <name evidence="7 9" type="primary">pgl</name>
    <name evidence="9" type="ORF">QPX42_06715</name>
</gene>
<comment type="function">
    <text evidence="2 7">Hydrolysis of 6-phosphogluconolactone to 6-phosphogluconate.</text>
</comment>
<dbReference type="EMBL" id="JASNVH010000009">
    <property type="protein sequence ID" value="MDK4307230.1"/>
    <property type="molecule type" value="Genomic_DNA"/>
</dbReference>
<sequence length="240" mass="25697">MTTIFPARDKHDLVSKVAHRFVELVSEIQNIGGGSHDDGIVRVVLTGGTSGIAVLEALATTDSDIEWSGVHFFFGDERNLAISDKESNEGQARRAFLDQLDIPETNIHGYGLTGADDLAERAQEYTAMLEKFAPAGFDIHLAGVGDDGHINSLFPHHAGLKDNSAVISVTDSPKPPAQRLSLGLKKVAQSDRIWLLAAGQNKSEAIARLVSTTSPDASCPATLVHGRIETLLFSDVIPAH</sequence>
<dbReference type="Pfam" id="PF01182">
    <property type="entry name" value="Glucosamine_iso"/>
    <property type="match status" value="1"/>
</dbReference>
<organism evidence="9 10">
    <name type="scientific">Corynebacterium pseudodiphtheriticum</name>
    <dbReference type="NCBI Taxonomy" id="37637"/>
    <lineage>
        <taxon>Bacteria</taxon>
        <taxon>Bacillati</taxon>
        <taxon>Actinomycetota</taxon>
        <taxon>Actinomycetes</taxon>
        <taxon>Mycobacteriales</taxon>
        <taxon>Corynebacteriaceae</taxon>
        <taxon>Corynebacterium</taxon>
    </lineage>
</organism>
<dbReference type="NCBIfam" id="TIGR01198">
    <property type="entry name" value="pgl"/>
    <property type="match status" value="1"/>
</dbReference>
<comment type="caution">
    <text evidence="9">The sequence shown here is derived from an EMBL/GenBank/DDBJ whole genome shotgun (WGS) entry which is preliminary data.</text>
</comment>
<dbReference type="InterPro" id="IPR037171">
    <property type="entry name" value="NagB/RpiA_transferase-like"/>
</dbReference>
<dbReference type="InterPro" id="IPR039104">
    <property type="entry name" value="6PGL"/>
</dbReference>
<name>A0AAP4F9G9_9CORY</name>
<evidence type="ECO:0000259" key="8">
    <source>
        <dbReference type="Pfam" id="PF01182"/>
    </source>
</evidence>
<keyword evidence="7 9" id="KW-0378">Hydrolase</keyword>
<dbReference type="Proteomes" id="UP001224412">
    <property type="component" value="Unassembled WGS sequence"/>
</dbReference>
<evidence type="ECO:0000256" key="7">
    <source>
        <dbReference type="RuleBase" id="RU365095"/>
    </source>
</evidence>
<dbReference type="InterPro" id="IPR006148">
    <property type="entry name" value="Glc/Gal-6P_isomerase"/>
</dbReference>
<feature type="domain" description="Glucosamine/galactosamine-6-phosphate isomerase" evidence="8">
    <location>
        <begin position="9"/>
        <end position="227"/>
    </location>
</feature>
<evidence type="ECO:0000256" key="2">
    <source>
        <dbReference type="ARBA" id="ARBA00002681"/>
    </source>
</evidence>
<evidence type="ECO:0000313" key="10">
    <source>
        <dbReference type="Proteomes" id="UP001224412"/>
    </source>
</evidence>
<dbReference type="GO" id="GO:0006098">
    <property type="term" value="P:pentose-phosphate shunt"/>
    <property type="evidence" value="ECO:0007669"/>
    <property type="project" value="InterPro"/>
</dbReference>
<evidence type="ECO:0000256" key="5">
    <source>
        <dbReference type="ARBA" id="ARBA00013198"/>
    </source>
</evidence>
<dbReference type="PANTHER" id="PTHR11054">
    <property type="entry name" value="6-PHOSPHOGLUCONOLACTONASE"/>
    <property type="match status" value="1"/>
</dbReference>
<evidence type="ECO:0000256" key="4">
    <source>
        <dbReference type="ARBA" id="ARBA00010662"/>
    </source>
</evidence>
<comment type="similarity">
    <text evidence="4 7">Belongs to the glucosamine/galactosamine-6-phosphate isomerase family. 6-phosphogluconolactonase subfamily.</text>
</comment>
<proteinExistence type="inferred from homology"/>
<accession>A0AAP4F9G9</accession>
<protein>
    <recommendedName>
        <fullName evidence="6 7">6-phosphogluconolactonase</fullName>
        <shortName evidence="7">6PGL</shortName>
        <ecNumber evidence="5 7">3.1.1.31</ecNumber>
    </recommendedName>
</protein>
<dbReference type="GO" id="GO:0017057">
    <property type="term" value="F:6-phosphogluconolactonase activity"/>
    <property type="evidence" value="ECO:0007669"/>
    <property type="project" value="UniProtKB-UniRule"/>
</dbReference>
<comment type="pathway">
    <text evidence="3 7">Carbohydrate degradation; pentose phosphate pathway; D-ribulose 5-phosphate from D-glucose 6-phosphate (oxidative stage): step 2/3.</text>
</comment>
<comment type="catalytic activity">
    <reaction evidence="1 7">
        <text>6-phospho-D-glucono-1,5-lactone + H2O = 6-phospho-D-gluconate + H(+)</text>
        <dbReference type="Rhea" id="RHEA:12556"/>
        <dbReference type="ChEBI" id="CHEBI:15377"/>
        <dbReference type="ChEBI" id="CHEBI:15378"/>
        <dbReference type="ChEBI" id="CHEBI:57955"/>
        <dbReference type="ChEBI" id="CHEBI:58759"/>
        <dbReference type="EC" id="3.1.1.31"/>
    </reaction>
</comment>
<dbReference type="GO" id="GO:0005975">
    <property type="term" value="P:carbohydrate metabolic process"/>
    <property type="evidence" value="ECO:0007669"/>
    <property type="project" value="UniProtKB-UniRule"/>
</dbReference>
<reference evidence="9" key="1">
    <citation type="submission" date="2023-05" db="EMBL/GenBank/DDBJ databases">
        <title>Metabolic capabilities are highly conserved among human nasal-associated Corynebacterium species in pangenomic analyses.</title>
        <authorList>
            <person name="Tran T.H."/>
            <person name="Roberts A.Q."/>
            <person name="Escapa I.F."/>
            <person name="Gao W."/>
            <person name="Conlan S."/>
            <person name="Kong H."/>
            <person name="Segre J.A."/>
            <person name="Kelly M.S."/>
            <person name="Lemon K.P."/>
        </authorList>
    </citation>
    <scope>NUCLEOTIDE SEQUENCE</scope>
    <source>
        <strain evidence="9">KPL2773</strain>
    </source>
</reference>
<evidence type="ECO:0000313" key="9">
    <source>
        <dbReference type="EMBL" id="MDK4307230.1"/>
    </source>
</evidence>
<evidence type="ECO:0000256" key="6">
    <source>
        <dbReference type="ARBA" id="ARBA00020337"/>
    </source>
</evidence>
<dbReference type="SUPFAM" id="SSF100950">
    <property type="entry name" value="NagB/RpiA/CoA transferase-like"/>
    <property type="match status" value="1"/>
</dbReference>
<dbReference type="PANTHER" id="PTHR11054:SF0">
    <property type="entry name" value="6-PHOSPHOGLUCONOLACTONASE"/>
    <property type="match status" value="1"/>
</dbReference>
<dbReference type="EC" id="3.1.1.31" evidence="5 7"/>
<evidence type="ECO:0000256" key="3">
    <source>
        <dbReference type="ARBA" id="ARBA00004961"/>
    </source>
</evidence>
<dbReference type="CDD" id="cd01400">
    <property type="entry name" value="6PGL"/>
    <property type="match status" value="1"/>
</dbReference>
<dbReference type="Gene3D" id="3.40.50.1360">
    <property type="match status" value="1"/>
</dbReference>
<dbReference type="InterPro" id="IPR005900">
    <property type="entry name" value="6-phosphogluconolactonase_DevB"/>
</dbReference>
<dbReference type="AlphaFoldDB" id="A0AAP4F9G9"/>
<dbReference type="RefSeq" id="WP_064833328.1">
    <property type="nucleotide sequence ID" value="NZ_JAKRDN010000004.1"/>
</dbReference>
<evidence type="ECO:0000256" key="1">
    <source>
        <dbReference type="ARBA" id="ARBA00000832"/>
    </source>
</evidence>